<dbReference type="OrthoDB" id="5358347at2"/>
<reference evidence="5 6" key="1">
    <citation type="submission" date="2017-09" db="EMBL/GenBank/DDBJ databases">
        <title>Complete Genome Sequences of Two Strains of the Meat Spoilage Bacterium Brochothrix thermosphacta Isolated from Ground Chicken.</title>
        <authorList>
            <person name="Paoli G.C."/>
            <person name="Wijey C."/>
            <person name="Chen C.-Y."/>
            <person name="Nguyen L."/>
            <person name="Yan X."/>
            <person name="Irwin P.L."/>
        </authorList>
    </citation>
    <scope>NUCLEOTIDE SEQUENCE [LARGE SCALE GENOMIC DNA]</scope>
    <source>
        <strain evidence="5 6">BI</strain>
    </source>
</reference>
<keyword evidence="2" id="KW-0238">DNA-binding</keyword>
<dbReference type="Pfam" id="PF01047">
    <property type="entry name" value="MarR"/>
    <property type="match status" value="1"/>
</dbReference>
<dbReference type="STRING" id="2756.BFR44_02565"/>
<evidence type="ECO:0000256" key="2">
    <source>
        <dbReference type="ARBA" id="ARBA00023125"/>
    </source>
</evidence>
<organism evidence="5 6">
    <name type="scientific">Brochothrix thermosphacta</name>
    <name type="common">Microbacterium thermosphactum</name>
    <dbReference type="NCBI Taxonomy" id="2756"/>
    <lineage>
        <taxon>Bacteria</taxon>
        <taxon>Bacillati</taxon>
        <taxon>Bacillota</taxon>
        <taxon>Bacilli</taxon>
        <taxon>Bacillales</taxon>
        <taxon>Listeriaceae</taxon>
        <taxon>Brochothrix</taxon>
    </lineage>
</organism>
<feature type="domain" description="HTH marR-type" evidence="4">
    <location>
        <begin position="1"/>
        <end position="144"/>
    </location>
</feature>
<dbReference type="RefSeq" id="WP_069126113.1">
    <property type="nucleotide sequence ID" value="NZ_CBCPJR010000001.1"/>
</dbReference>
<evidence type="ECO:0000313" key="5">
    <source>
        <dbReference type="EMBL" id="ATF25029.1"/>
    </source>
</evidence>
<evidence type="ECO:0000256" key="1">
    <source>
        <dbReference type="ARBA" id="ARBA00023015"/>
    </source>
</evidence>
<sequence length="155" mass="18351">MSKEAQVSEQVRDLFNKMAWLNKSRMEEQLKGYKSSEVHCIEAIKKKQDPNVTILAEALYMTRGALSRLTKKLVDKKVIESYQKDGNRKEIYFRLTEQGEAVYQIHEAQHDYFRERDRAVFEQVTEDNYNELLKFVALYDEHLDNEIKKQGLTLN</sequence>
<accession>A0A1D2KIB3</accession>
<evidence type="ECO:0000259" key="4">
    <source>
        <dbReference type="PROSITE" id="PS50995"/>
    </source>
</evidence>
<gene>
    <name evidence="5" type="ORF">CNY62_00785</name>
</gene>
<dbReference type="KEGG" id="bths:CNY62_00785"/>
<dbReference type="InterPro" id="IPR036388">
    <property type="entry name" value="WH-like_DNA-bd_sf"/>
</dbReference>
<protein>
    <submittedName>
        <fullName evidence="5">MarR family transcriptional regulator</fullName>
    </submittedName>
</protein>
<keyword evidence="6" id="KW-1185">Reference proteome</keyword>
<dbReference type="Proteomes" id="UP000243591">
    <property type="component" value="Chromosome"/>
</dbReference>
<keyword evidence="3" id="KW-0804">Transcription</keyword>
<dbReference type="EMBL" id="CP023483">
    <property type="protein sequence ID" value="ATF25029.1"/>
    <property type="molecule type" value="Genomic_DNA"/>
</dbReference>
<dbReference type="InterPro" id="IPR052067">
    <property type="entry name" value="Metal_resp_HTH_trans_reg"/>
</dbReference>
<dbReference type="InterPro" id="IPR000835">
    <property type="entry name" value="HTH_MarR-typ"/>
</dbReference>
<dbReference type="PANTHER" id="PTHR35790:SF4">
    <property type="entry name" value="HTH-TYPE TRANSCRIPTIONAL REGULATOR PCHR"/>
    <property type="match status" value="1"/>
</dbReference>
<name>A0A1D2KIB3_BROTH</name>
<keyword evidence="1" id="KW-0805">Transcription regulation</keyword>
<evidence type="ECO:0000313" key="6">
    <source>
        <dbReference type="Proteomes" id="UP000243591"/>
    </source>
</evidence>
<dbReference type="GO" id="GO:0003677">
    <property type="term" value="F:DNA binding"/>
    <property type="evidence" value="ECO:0007669"/>
    <property type="project" value="UniProtKB-KW"/>
</dbReference>
<dbReference type="InterPro" id="IPR036390">
    <property type="entry name" value="WH_DNA-bd_sf"/>
</dbReference>
<evidence type="ECO:0000256" key="3">
    <source>
        <dbReference type="ARBA" id="ARBA00023163"/>
    </source>
</evidence>
<dbReference type="SMART" id="SM00347">
    <property type="entry name" value="HTH_MARR"/>
    <property type="match status" value="1"/>
</dbReference>
<dbReference type="GO" id="GO:0003700">
    <property type="term" value="F:DNA-binding transcription factor activity"/>
    <property type="evidence" value="ECO:0007669"/>
    <property type="project" value="InterPro"/>
</dbReference>
<dbReference type="PROSITE" id="PS50995">
    <property type="entry name" value="HTH_MARR_2"/>
    <property type="match status" value="1"/>
</dbReference>
<dbReference type="Gene3D" id="1.10.10.10">
    <property type="entry name" value="Winged helix-like DNA-binding domain superfamily/Winged helix DNA-binding domain"/>
    <property type="match status" value="1"/>
</dbReference>
<dbReference type="AlphaFoldDB" id="A0A1D2KIB3"/>
<proteinExistence type="predicted"/>
<dbReference type="SUPFAM" id="SSF46785">
    <property type="entry name" value="Winged helix' DNA-binding domain"/>
    <property type="match status" value="1"/>
</dbReference>
<dbReference type="PANTHER" id="PTHR35790">
    <property type="entry name" value="HTH-TYPE TRANSCRIPTIONAL REGULATOR PCHR"/>
    <property type="match status" value="1"/>
</dbReference>